<dbReference type="AlphaFoldDB" id="A0A6N3BID1"/>
<sequence length="852" mass="96169">MSSRKNRRRFAPFWTGLACCALGCFYSCNDGYDLMDEDPAWLGSSIYDYLKSNGNYTNVVRMIDDLGYTEVLARTGSKTLFVADDDAYARFYNNRKWGVGSYEDLSVAQKKQLLYGSMINNACQVAYLSSSTGPTEGDCMRRLTSASAYDTVPILKPEDMPDTKYWAYYKNSGKAIPCLEDMTTAPMIHFIEAYLQNRRISNDDCNFLFNYATERKPGDANVNGVMMVEQNIRCSNGFVHKMGDVMTPLPNLANVIAGMPRAQQYSKMLDRFSAPYYDESLTREYNRLYGTSYDSVFQKRYFSERSQKGQPLNLTQKEEPVEAMLKFDPGWNEYYSELNASVSTDVLLQQDMAVMLVPTDAALTEYWENGAGKVLKDRYGAWENVPDKVLSKLLNVNMLNSFSNSVPSKFSTVLNDANDELKIKKEDVDSVFFACNGAVYLTNKVFSPVAYVSVSFPALVNETMNIINWAIEQYDYDVYLNSQNSTYSFFIPTNQGLLTYVDPCSFGKNQTQIYEFHYDEKAQTEAEKVRAFIFNYDVESGTRLDSIGEASTTQIRDRLTDILETHIVVGDVESGEKYYRTKDGGTILVENAGQSNMTVAGGWQLEHGKNLPVAQIYQEENGKAYILEGSLIQTAQKSVPDLLKEHDEFSKFYELLEGSSIMSNIISTGSGTDAPSYACPSPSITLFNTFHYTVYVPTNESIQALHDEGKLPTWDEVEAEQDEDEKEKKTEQIEKFLKYHIQDNSLYIGQGKIAEAEYETSAYELNGTDNTISYCRLTVEGDDSHLTVKDAAGNKRNVLKNGGLYNLMAREYQYNTADVASASEIYTTSYAVVHQIDGPLMWEKDDEAGNME</sequence>
<dbReference type="InterPro" id="IPR050904">
    <property type="entry name" value="Adhesion/Biosynth-related"/>
</dbReference>
<dbReference type="InterPro" id="IPR000782">
    <property type="entry name" value="FAS1_domain"/>
</dbReference>
<feature type="domain" description="FAS1" evidence="1">
    <location>
        <begin position="43"/>
        <end position="246"/>
    </location>
</feature>
<name>A0A6N3BID1_9BACT</name>
<reference evidence="2" key="1">
    <citation type="submission" date="2019-11" db="EMBL/GenBank/DDBJ databases">
        <authorList>
            <person name="Feng L."/>
        </authorList>
    </citation>
    <scope>NUCLEOTIDE SEQUENCE</scope>
    <source>
        <strain evidence="2">PclaraLFYP37</strain>
    </source>
</reference>
<dbReference type="PANTHER" id="PTHR10900">
    <property type="entry name" value="PERIOSTIN-RELATED"/>
    <property type="match status" value="1"/>
</dbReference>
<dbReference type="PANTHER" id="PTHR10900:SF77">
    <property type="entry name" value="FI19380P1"/>
    <property type="match status" value="1"/>
</dbReference>
<feature type="domain" description="FAS1" evidence="1">
    <location>
        <begin position="636"/>
        <end position="840"/>
    </location>
</feature>
<dbReference type="Pfam" id="PF02469">
    <property type="entry name" value="Fasciclin"/>
    <property type="match status" value="1"/>
</dbReference>
<organism evidence="2">
    <name type="scientific">Paraprevotella clara</name>
    <dbReference type="NCBI Taxonomy" id="454154"/>
    <lineage>
        <taxon>Bacteria</taxon>
        <taxon>Pseudomonadati</taxon>
        <taxon>Bacteroidota</taxon>
        <taxon>Bacteroidia</taxon>
        <taxon>Bacteroidales</taxon>
        <taxon>Prevotellaceae</taxon>
        <taxon>Paraprevotella</taxon>
    </lineage>
</organism>
<dbReference type="InterPro" id="IPR036378">
    <property type="entry name" value="FAS1_dom_sf"/>
</dbReference>
<accession>A0A6N3BID1</accession>
<evidence type="ECO:0000313" key="2">
    <source>
        <dbReference type="EMBL" id="VYU04556.1"/>
    </source>
</evidence>
<protein>
    <submittedName>
        <fullName evidence="2">Fasciclin domain protein</fullName>
    </submittedName>
</protein>
<dbReference type="SUPFAM" id="SSF82153">
    <property type="entry name" value="FAS1 domain"/>
    <property type="match status" value="3"/>
</dbReference>
<gene>
    <name evidence="2" type="ORF">PCLFYP37_01768</name>
</gene>
<evidence type="ECO:0000259" key="1">
    <source>
        <dbReference type="PROSITE" id="PS50213"/>
    </source>
</evidence>
<dbReference type="PROSITE" id="PS50213">
    <property type="entry name" value="FAS1"/>
    <property type="match status" value="2"/>
</dbReference>
<dbReference type="Gene3D" id="2.30.180.10">
    <property type="entry name" value="FAS1 domain"/>
    <property type="match status" value="2"/>
</dbReference>
<dbReference type="RefSeq" id="WP_412441677.1">
    <property type="nucleotide sequence ID" value="NZ_CACRUT010000013.1"/>
</dbReference>
<dbReference type="EMBL" id="CACRUT010000013">
    <property type="protein sequence ID" value="VYU04556.1"/>
    <property type="molecule type" value="Genomic_DNA"/>
</dbReference>
<proteinExistence type="predicted"/>